<reference evidence="1" key="1">
    <citation type="submission" date="2018-06" db="EMBL/GenBank/DDBJ databases">
        <authorList>
            <person name="Zhirakovskaya E."/>
        </authorList>
    </citation>
    <scope>NUCLEOTIDE SEQUENCE</scope>
</reference>
<protein>
    <submittedName>
        <fullName evidence="1">Uncharacterized protein</fullName>
    </submittedName>
</protein>
<evidence type="ECO:0000313" key="1">
    <source>
        <dbReference type="EMBL" id="VAW48153.1"/>
    </source>
</evidence>
<proteinExistence type="predicted"/>
<dbReference type="EMBL" id="UOFC01000185">
    <property type="protein sequence ID" value="VAW48153.1"/>
    <property type="molecule type" value="Genomic_DNA"/>
</dbReference>
<sequence length="153" mass="17550">VISYINKFWQNKEILKKLVTFTGSGIKDDEILIKYSMDIGTAKEIQKHIAGLPTKKQKSLVKNYCYAQQAALLCDYLQMRVDTQEKIENQIGAKINDTKYNKICLQGISEAFDDENKGLCSKLWKQYGCNGNNIPRLIQENPFKKSNANLCEY</sequence>
<name>A0A3B0W726_9ZZZZ</name>
<dbReference type="AlphaFoldDB" id="A0A3B0W726"/>
<accession>A0A3B0W726</accession>
<feature type="non-terminal residue" evidence="1">
    <location>
        <position position="1"/>
    </location>
</feature>
<gene>
    <name evidence="1" type="ORF">MNBD_GAMMA03-905</name>
</gene>
<organism evidence="1">
    <name type="scientific">hydrothermal vent metagenome</name>
    <dbReference type="NCBI Taxonomy" id="652676"/>
    <lineage>
        <taxon>unclassified sequences</taxon>
        <taxon>metagenomes</taxon>
        <taxon>ecological metagenomes</taxon>
    </lineage>
</organism>